<reference evidence="3" key="1">
    <citation type="journal article" date="2017" name="Genome Biol. Evol.">
        <title>The complete genome sequence of the phytopathogenic fungus Sclerotinia sclerotiorum reveals insights into the genome architecture of broad host range pathogens.</title>
        <authorList>
            <person name="Derbyshire M."/>
            <person name="Denton-Giles M."/>
            <person name="Hegedus D."/>
            <person name="Seifbarghy S."/>
            <person name="Rollins J."/>
            <person name="van Kan J."/>
            <person name="Seidl M.F."/>
            <person name="Faino L."/>
            <person name="Mbengue M."/>
            <person name="Navaud O."/>
            <person name="Raffaele S."/>
            <person name="Hammond-Kosack K."/>
            <person name="Heard S."/>
            <person name="Oliver R."/>
        </authorList>
    </citation>
    <scope>NUCLEOTIDE SEQUENCE [LARGE SCALE GENOMIC DNA]</scope>
    <source>
        <strain evidence="3">ATCC 18683 / 1980 / Ss-1</strain>
    </source>
</reference>
<sequence length="261" mass="29863">MIFVVGIITTFTCGHQYWSNIVRRKRKDTDGTTKEGQCIAGPDTTWIKHRSECGECQHNDFDHDQVIISPPPSPLLDPPDNLDNSRGAVTEYRCGHRRFRTEDEGRLPVLGMDKLGFLLAVSRSECPRCEHERFKKVYGEDFEEETTSALSQTLTFPTESWRYTMLSQREGAESPPMRMSQPGRQRGMAIGRSFDAHLDPDQGMNLESARHKEHQQAVDEMMRSSTADLAPESNPQKRNQRKREKIKAIGKTIWGSIKRKI</sequence>
<dbReference type="KEGG" id="ssl:SS1G_07762"/>
<protein>
    <submittedName>
        <fullName evidence="2">Uncharacterized protein</fullName>
    </submittedName>
</protein>
<feature type="compositionally biased region" description="Polar residues" evidence="1">
    <location>
        <begin position="223"/>
        <end position="237"/>
    </location>
</feature>
<dbReference type="Proteomes" id="UP000177798">
    <property type="component" value="Chromosome 11"/>
</dbReference>
<name>A0A1D9QF76_SCLS1</name>
<dbReference type="AlphaFoldDB" id="A0A1D9QF76"/>
<evidence type="ECO:0000256" key="1">
    <source>
        <dbReference type="SAM" id="MobiDB-lite"/>
    </source>
</evidence>
<feature type="region of interest" description="Disordered" evidence="1">
    <location>
        <begin position="210"/>
        <end position="261"/>
    </location>
</feature>
<gene>
    <name evidence="2" type="ORF">sscle_11g083570</name>
</gene>
<dbReference type="RefSeq" id="XP_001591137.1">
    <property type="nucleotide sequence ID" value="XM_001591087.1"/>
</dbReference>
<proteinExistence type="predicted"/>
<organism evidence="2 3">
    <name type="scientific">Sclerotinia sclerotiorum (strain ATCC 18683 / 1980 / Ss-1)</name>
    <name type="common">White mold</name>
    <name type="synonym">Whetzelinia sclerotiorum</name>
    <dbReference type="NCBI Taxonomy" id="665079"/>
    <lineage>
        <taxon>Eukaryota</taxon>
        <taxon>Fungi</taxon>
        <taxon>Dikarya</taxon>
        <taxon>Ascomycota</taxon>
        <taxon>Pezizomycotina</taxon>
        <taxon>Leotiomycetes</taxon>
        <taxon>Helotiales</taxon>
        <taxon>Sclerotiniaceae</taxon>
        <taxon>Sclerotinia</taxon>
    </lineage>
</organism>
<evidence type="ECO:0000313" key="2">
    <source>
        <dbReference type="EMBL" id="APA13587.1"/>
    </source>
</evidence>
<dbReference type="VEuPathDB" id="FungiDB:sscle_11g083570"/>
<dbReference type="OrthoDB" id="3524430at2759"/>
<evidence type="ECO:0000313" key="3">
    <source>
        <dbReference type="Proteomes" id="UP000177798"/>
    </source>
</evidence>
<feature type="compositionally biased region" description="Basic and acidic residues" evidence="1">
    <location>
        <begin position="210"/>
        <end position="222"/>
    </location>
</feature>
<accession>A0A1D9QF76</accession>
<dbReference type="EMBL" id="CP017824">
    <property type="protein sequence ID" value="APA13587.1"/>
    <property type="molecule type" value="Genomic_DNA"/>
</dbReference>